<dbReference type="InterPro" id="IPR000719">
    <property type="entry name" value="Prot_kinase_dom"/>
</dbReference>
<keyword evidence="3" id="KW-0547">Nucleotide-binding</keyword>
<dbReference type="Proteomes" id="UP000315295">
    <property type="component" value="Unassembled WGS sequence"/>
</dbReference>
<dbReference type="GO" id="GO:0004674">
    <property type="term" value="F:protein serine/threonine kinase activity"/>
    <property type="evidence" value="ECO:0007669"/>
    <property type="project" value="UniProtKB-KW"/>
</dbReference>
<dbReference type="PANTHER" id="PTHR22974">
    <property type="entry name" value="MIXED LINEAGE PROTEIN KINASE"/>
    <property type="match status" value="1"/>
</dbReference>
<dbReference type="Gene3D" id="1.10.510.10">
    <property type="entry name" value="Transferase(Phosphotransferase) domain 1"/>
    <property type="match status" value="1"/>
</dbReference>
<proteinExistence type="predicted"/>
<dbReference type="InterPro" id="IPR008271">
    <property type="entry name" value="Ser/Thr_kinase_AS"/>
</dbReference>
<feature type="compositionally biased region" description="Basic and acidic residues" evidence="6">
    <location>
        <begin position="183"/>
        <end position="208"/>
    </location>
</feature>
<name>A0A540N3L8_MALBA</name>
<dbReference type="SMART" id="SM00220">
    <property type="entry name" value="S_TKc"/>
    <property type="match status" value="1"/>
</dbReference>
<evidence type="ECO:0000256" key="1">
    <source>
        <dbReference type="ARBA" id="ARBA00022527"/>
    </source>
</evidence>
<dbReference type="SUPFAM" id="SSF56112">
    <property type="entry name" value="Protein kinase-like (PK-like)"/>
    <property type="match status" value="1"/>
</dbReference>
<evidence type="ECO:0000256" key="5">
    <source>
        <dbReference type="ARBA" id="ARBA00022840"/>
    </source>
</evidence>
<protein>
    <recommendedName>
        <fullName evidence="7">Protein kinase domain-containing protein</fullName>
    </recommendedName>
</protein>
<evidence type="ECO:0000256" key="2">
    <source>
        <dbReference type="ARBA" id="ARBA00022679"/>
    </source>
</evidence>
<dbReference type="GO" id="GO:0035556">
    <property type="term" value="P:intracellular signal transduction"/>
    <property type="evidence" value="ECO:0007669"/>
    <property type="project" value="TreeGrafter"/>
</dbReference>
<dbReference type="GO" id="GO:0007059">
    <property type="term" value="P:chromosome segregation"/>
    <property type="evidence" value="ECO:0007669"/>
    <property type="project" value="TreeGrafter"/>
</dbReference>
<feature type="region of interest" description="Disordered" evidence="6">
    <location>
        <begin position="1"/>
        <end position="84"/>
    </location>
</feature>
<keyword evidence="2" id="KW-0808">Transferase</keyword>
<dbReference type="Pfam" id="PF00069">
    <property type="entry name" value="Pkinase"/>
    <property type="match status" value="1"/>
</dbReference>
<evidence type="ECO:0000256" key="6">
    <source>
        <dbReference type="SAM" id="MobiDB-lite"/>
    </source>
</evidence>
<keyword evidence="1" id="KW-0723">Serine/threonine-protein kinase</keyword>
<dbReference type="CDD" id="cd13990">
    <property type="entry name" value="STKc_TLK"/>
    <property type="match status" value="1"/>
</dbReference>
<dbReference type="GO" id="GO:0005524">
    <property type="term" value="F:ATP binding"/>
    <property type="evidence" value="ECO:0007669"/>
    <property type="project" value="UniProtKB-KW"/>
</dbReference>
<keyword evidence="4" id="KW-0418">Kinase</keyword>
<dbReference type="GO" id="GO:0005634">
    <property type="term" value="C:nucleus"/>
    <property type="evidence" value="ECO:0007669"/>
    <property type="project" value="TreeGrafter"/>
</dbReference>
<feature type="compositionally biased region" description="Low complexity" evidence="6">
    <location>
        <begin position="10"/>
        <end position="20"/>
    </location>
</feature>
<organism evidence="8 9">
    <name type="scientific">Malus baccata</name>
    <name type="common">Siberian crab apple</name>
    <name type="synonym">Pyrus baccata</name>
    <dbReference type="NCBI Taxonomy" id="106549"/>
    <lineage>
        <taxon>Eukaryota</taxon>
        <taxon>Viridiplantae</taxon>
        <taxon>Streptophyta</taxon>
        <taxon>Embryophyta</taxon>
        <taxon>Tracheophyta</taxon>
        <taxon>Spermatophyta</taxon>
        <taxon>Magnoliopsida</taxon>
        <taxon>eudicotyledons</taxon>
        <taxon>Gunneridae</taxon>
        <taxon>Pentapetalae</taxon>
        <taxon>rosids</taxon>
        <taxon>fabids</taxon>
        <taxon>Rosales</taxon>
        <taxon>Rosaceae</taxon>
        <taxon>Amygdaloideae</taxon>
        <taxon>Maleae</taxon>
        <taxon>Malus</taxon>
    </lineage>
</organism>
<comment type="caution">
    <text evidence="8">The sequence shown here is derived from an EMBL/GenBank/DDBJ whole genome shotgun (WGS) entry which is preliminary data.</text>
</comment>
<keyword evidence="9" id="KW-1185">Reference proteome</keyword>
<evidence type="ECO:0000313" key="8">
    <source>
        <dbReference type="EMBL" id="TQE05642.1"/>
    </source>
</evidence>
<dbReference type="PROSITE" id="PS50011">
    <property type="entry name" value="PROTEIN_KINASE_DOM"/>
    <property type="match status" value="1"/>
</dbReference>
<feature type="compositionally biased region" description="Polar residues" evidence="6">
    <location>
        <begin position="158"/>
        <end position="180"/>
    </location>
</feature>
<accession>A0A540N3L8</accession>
<dbReference type="PANTHER" id="PTHR22974:SF23">
    <property type="entry name" value="TOUSLED-LIKE KINASE, ISOFORM G"/>
    <property type="match status" value="1"/>
</dbReference>
<evidence type="ECO:0000256" key="3">
    <source>
        <dbReference type="ARBA" id="ARBA00022741"/>
    </source>
</evidence>
<keyword evidence="5" id="KW-0067">ATP-binding</keyword>
<feature type="region of interest" description="Disordered" evidence="6">
    <location>
        <begin position="126"/>
        <end position="211"/>
    </location>
</feature>
<dbReference type="AlphaFoldDB" id="A0A540N3L8"/>
<evidence type="ECO:0000313" key="9">
    <source>
        <dbReference type="Proteomes" id="UP000315295"/>
    </source>
</evidence>
<feature type="compositionally biased region" description="Low complexity" evidence="6">
    <location>
        <begin position="36"/>
        <end position="63"/>
    </location>
</feature>
<dbReference type="InterPro" id="IPR011009">
    <property type="entry name" value="Kinase-like_dom_sf"/>
</dbReference>
<sequence>MSDDMLIHFSSNSSNQSDHSLPTKIAKLEARMVGKASSASAAPPALQQQQLPQSAWSSLSSAPRFTTADLAEPSTSSDSDDDNGEEFLIQANTHKRQKLQEDGNSTVLEHVEAVVDGRQMVVETTNATATSDLNKKKHGRGRGHSVSSRVRGSRVSDQTKLLVTPSTVSPLNGQSENPYNKRQLLETKEAVERQRKSLKKKQSDKGDGVDAETGMQEELLVQDEIYKSRLASIKREGSPGFLICLSFVYGLLKEEEVILRERDRYELEKGRLIREMKRIRDEDGSRFNNFQILNHRYALLNLLGKGGFSEVYKWSEEKKQSYIRHAIREYNIHKTLVHHHIVRLWDIFEIDQNTFCTVLEYCSGKDLDAVLKATPVLPEREARIIIFQIFQGLIYMNKRTQKIIHYDLKPGNVLFDELGVAKVTDFGLSKIVEDDVGSQGMELTSQGAGTYWYLPPECFELSKTPLISSKVDVWSAGILLYQMLFGRRPFGHDQTQERILREDTIIKARKVEFPSRPSISNEAKEFIRRCLTYNQAERPDVLGIAQDPFLTYSKK</sequence>
<dbReference type="EMBL" id="VIEB01000118">
    <property type="protein sequence ID" value="TQE05642.1"/>
    <property type="molecule type" value="Genomic_DNA"/>
</dbReference>
<dbReference type="PROSITE" id="PS00108">
    <property type="entry name" value="PROTEIN_KINASE_ST"/>
    <property type="match status" value="1"/>
</dbReference>
<evidence type="ECO:0000256" key="4">
    <source>
        <dbReference type="ARBA" id="ARBA00022777"/>
    </source>
</evidence>
<dbReference type="FunFam" id="1.10.510.10:FF:000256">
    <property type="entry name" value="Serine/threonine-protein kinase TOUSLED"/>
    <property type="match status" value="1"/>
</dbReference>
<gene>
    <name evidence="8" type="ORF">C1H46_008775</name>
</gene>
<feature type="domain" description="Protein kinase" evidence="7">
    <location>
        <begin position="297"/>
        <end position="550"/>
    </location>
</feature>
<reference evidence="8 9" key="1">
    <citation type="journal article" date="2019" name="G3 (Bethesda)">
        <title>Sequencing of a Wild Apple (Malus baccata) Genome Unravels the Differences Between Cultivated and Wild Apple Species Regarding Disease Resistance and Cold Tolerance.</title>
        <authorList>
            <person name="Chen X."/>
        </authorList>
    </citation>
    <scope>NUCLEOTIDE SEQUENCE [LARGE SCALE GENOMIC DNA]</scope>
    <source>
        <strain evidence="9">cv. Shandingzi</strain>
        <tissue evidence="8">Leaves</tissue>
    </source>
</reference>
<dbReference type="STRING" id="106549.A0A540N3L8"/>
<feature type="compositionally biased region" description="Low complexity" evidence="6">
    <location>
        <begin position="144"/>
        <end position="156"/>
    </location>
</feature>
<evidence type="ECO:0000259" key="7">
    <source>
        <dbReference type="PROSITE" id="PS50011"/>
    </source>
</evidence>